<organism evidence="1">
    <name type="scientific">uncultured organism HF70_19B12</name>
    <dbReference type="NCBI Taxonomy" id="357602"/>
    <lineage>
        <taxon>unclassified sequences</taxon>
        <taxon>environmental samples</taxon>
    </lineage>
</organism>
<dbReference type="AlphaFoldDB" id="Q2Q0F6"/>
<proteinExistence type="predicted"/>
<dbReference type="EMBL" id="DQ257434">
    <property type="protein sequence ID" value="ABB82974.1"/>
    <property type="molecule type" value="Genomic_DNA"/>
</dbReference>
<sequence length="325" mass="36072">MTMVSIDHMEIRKILTDSDLDGVLSGAILLRRWPEAEVIFGHPGALKNGLYDDLIDQHTAICDLPYHPKCGLSIDHHLSNKPESVSGVRVWDAAPSAARVAANLLAHIVNLDDLSEALEWTDRLDSGMVTREQYLSEEPMIWIGRSIGVGDEIARAVMWLFFSGLTPHEVSETHVVKHAISQRKKENEILKLEIEKRLEIVDRLAIVRMHGLGMRSNGYAVTAYAGDACDACLITHGDLGVSFGEEDGYPVSASFYTNSFLHKEGGMFDLTTLATKFDQDGGGHKDACGCRIKPLDGSCVVDRDVTEEDVELNIRNWISLWSQRM</sequence>
<accession>Q2Q0F6</accession>
<name>Q2Q0F6_9ZZZZ</name>
<dbReference type="InterPro" id="IPR038763">
    <property type="entry name" value="DHH_sf"/>
</dbReference>
<evidence type="ECO:0000313" key="1">
    <source>
        <dbReference type="EMBL" id="ABB82974.1"/>
    </source>
</evidence>
<protein>
    <recommendedName>
        <fullName evidence="2">Exopolyphosphatase-related protein</fullName>
    </recommendedName>
</protein>
<evidence type="ECO:0008006" key="2">
    <source>
        <dbReference type="Google" id="ProtNLM"/>
    </source>
</evidence>
<reference evidence="1" key="1">
    <citation type="journal article" date="2006" name="Nature">
        <title>Proteorhodopsin lateral gene transfer between marine planktonic Bacteria and Archaea.</title>
        <authorList>
            <person name="Frigaard N.U."/>
            <person name="Martinez A."/>
            <person name="Mincer T.J."/>
            <person name="DeLong E.F."/>
        </authorList>
    </citation>
    <scope>NUCLEOTIDE SEQUENCE</scope>
</reference>
<dbReference type="SUPFAM" id="SSF64182">
    <property type="entry name" value="DHH phosphoesterases"/>
    <property type="match status" value="1"/>
</dbReference>